<dbReference type="GO" id="GO:0005634">
    <property type="term" value="C:nucleus"/>
    <property type="evidence" value="ECO:0007669"/>
    <property type="project" value="UniProtKB-SubCell"/>
</dbReference>
<dbReference type="EMBL" id="GG666712">
    <property type="protein sequence ID" value="EEN42762.1"/>
    <property type="molecule type" value="Genomic_DNA"/>
</dbReference>
<dbReference type="InterPro" id="IPR035898">
    <property type="entry name" value="TAZ_dom_sf"/>
</dbReference>
<comment type="catalytic activity">
    <reaction evidence="11">
        <text>L-lysyl-[protein] + acetyl-CoA = N(6)-acetyl-L-lysyl-[protein] + CoA + H(+)</text>
        <dbReference type="Rhea" id="RHEA:45948"/>
        <dbReference type="Rhea" id="RHEA-COMP:9752"/>
        <dbReference type="Rhea" id="RHEA-COMP:10731"/>
        <dbReference type="ChEBI" id="CHEBI:15378"/>
        <dbReference type="ChEBI" id="CHEBI:29969"/>
        <dbReference type="ChEBI" id="CHEBI:57287"/>
        <dbReference type="ChEBI" id="CHEBI:57288"/>
        <dbReference type="ChEBI" id="CHEBI:61930"/>
        <dbReference type="EC" id="2.3.1.48"/>
    </reaction>
</comment>
<dbReference type="AlphaFoldDB" id="C3ZXI3"/>
<dbReference type="STRING" id="7739.C3ZXI3"/>
<feature type="domain" description="TAZ-type" evidence="13">
    <location>
        <begin position="56"/>
        <end position="131"/>
    </location>
</feature>
<accession>C3ZXI3</accession>
<evidence type="ECO:0000256" key="1">
    <source>
        <dbReference type="ARBA" id="ARBA00004123"/>
    </source>
</evidence>
<evidence type="ECO:0000256" key="3">
    <source>
        <dbReference type="ARBA" id="ARBA00022679"/>
    </source>
</evidence>
<dbReference type="InParanoid" id="C3ZXI3"/>
<dbReference type="Pfam" id="PF02135">
    <property type="entry name" value="zf-TAZ"/>
    <property type="match status" value="1"/>
</dbReference>
<evidence type="ECO:0000256" key="2">
    <source>
        <dbReference type="ARBA" id="ARBA00013184"/>
    </source>
</evidence>
<evidence type="ECO:0000313" key="14">
    <source>
        <dbReference type="EMBL" id="EEN42762.1"/>
    </source>
</evidence>
<evidence type="ECO:0000256" key="9">
    <source>
        <dbReference type="ARBA" id="ARBA00023163"/>
    </source>
</evidence>
<dbReference type="InterPro" id="IPR000197">
    <property type="entry name" value="Znf_TAZ"/>
</dbReference>
<comment type="subcellular location">
    <subcellularLocation>
        <location evidence="1">Nucleus</location>
    </subcellularLocation>
</comment>
<evidence type="ECO:0000256" key="10">
    <source>
        <dbReference type="ARBA" id="ARBA00023242"/>
    </source>
</evidence>
<keyword evidence="10" id="KW-0539">Nucleus</keyword>
<dbReference type="Gene3D" id="1.20.1020.10">
    <property type="entry name" value="TAZ domain"/>
    <property type="match status" value="1"/>
</dbReference>
<dbReference type="PANTHER" id="PTHR13808">
    <property type="entry name" value="CBP/P300-RELATED"/>
    <property type="match status" value="1"/>
</dbReference>
<feature type="non-terminal residue" evidence="14">
    <location>
        <position position="131"/>
    </location>
</feature>
<dbReference type="SUPFAM" id="SSF57933">
    <property type="entry name" value="TAZ domain"/>
    <property type="match status" value="1"/>
</dbReference>
<evidence type="ECO:0000256" key="7">
    <source>
        <dbReference type="ARBA" id="ARBA00022853"/>
    </source>
</evidence>
<keyword evidence="4 12" id="KW-0479">Metal-binding</keyword>
<evidence type="ECO:0000256" key="11">
    <source>
        <dbReference type="ARBA" id="ARBA00048017"/>
    </source>
</evidence>
<evidence type="ECO:0000256" key="12">
    <source>
        <dbReference type="PROSITE-ProRule" id="PRU00203"/>
    </source>
</evidence>
<keyword evidence="9" id="KW-0804">Transcription</keyword>
<keyword evidence="8" id="KW-0805">Transcription regulation</keyword>
<gene>
    <name evidence="14" type="ORF">BRAFLDRAFT_131195</name>
</gene>
<organism>
    <name type="scientific">Branchiostoma floridae</name>
    <name type="common">Florida lancelet</name>
    <name type="synonym">Amphioxus</name>
    <dbReference type="NCBI Taxonomy" id="7739"/>
    <lineage>
        <taxon>Eukaryota</taxon>
        <taxon>Metazoa</taxon>
        <taxon>Chordata</taxon>
        <taxon>Cephalochordata</taxon>
        <taxon>Leptocardii</taxon>
        <taxon>Amphioxiformes</taxon>
        <taxon>Branchiostomatidae</taxon>
        <taxon>Branchiostoma</taxon>
    </lineage>
</organism>
<evidence type="ECO:0000256" key="5">
    <source>
        <dbReference type="ARBA" id="ARBA00022771"/>
    </source>
</evidence>
<dbReference type="PROSITE" id="PS50134">
    <property type="entry name" value="ZF_TAZ"/>
    <property type="match status" value="1"/>
</dbReference>
<keyword evidence="6 12" id="KW-0862">Zinc</keyword>
<feature type="zinc finger region" description="TAZ-type" evidence="12">
    <location>
        <begin position="56"/>
        <end position="131"/>
    </location>
</feature>
<dbReference type="InterPro" id="IPR013178">
    <property type="entry name" value="Histone_AcTrfase_Rtt109/CBP"/>
</dbReference>
<dbReference type="SMART" id="SM00551">
    <property type="entry name" value="ZnF_TAZ"/>
    <property type="match status" value="1"/>
</dbReference>
<evidence type="ECO:0000259" key="13">
    <source>
        <dbReference type="PROSITE" id="PS50134"/>
    </source>
</evidence>
<dbReference type="GO" id="GO:0006355">
    <property type="term" value="P:regulation of DNA-templated transcription"/>
    <property type="evidence" value="ECO:0007669"/>
    <property type="project" value="InterPro"/>
</dbReference>
<evidence type="ECO:0000256" key="6">
    <source>
        <dbReference type="ARBA" id="ARBA00022833"/>
    </source>
</evidence>
<dbReference type="EC" id="2.3.1.48" evidence="2"/>
<sequence>MAGASVDVQKNQPSPNLLKNRHKLQLQRLELRQRLQKVRRWLSKYPIKPSPSPQTSKHRHRFIQWCNQVLVHVCQCRVATCSVPGCLRMKRKMQHVKRSKREKKVGCIIHQQLVDLFRDHAKQCQQQKCPV</sequence>
<keyword evidence="3" id="KW-0808">Transferase</keyword>
<dbReference type="eggNOG" id="KOG1778">
    <property type="taxonomic scope" value="Eukaryota"/>
</dbReference>
<protein>
    <recommendedName>
        <fullName evidence="2">histone acetyltransferase</fullName>
        <ecNumber evidence="2">2.3.1.48</ecNumber>
    </recommendedName>
</protein>
<reference evidence="14" key="1">
    <citation type="journal article" date="2008" name="Nature">
        <title>The amphioxus genome and the evolution of the chordate karyotype.</title>
        <authorList>
            <consortium name="US DOE Joint Genome Institute (JGI-PGF)"/>
            <person name="Putnam N.H."/>
            <person name="Butts T."/>
            <person name="Ferrier D.E.K."/>
            <person name="Furlong R.F."/>
            <person name="Hellsten U."/>
            <person name="Kawashima T."/>
            <person name="Robinson-Rechavi M."/>
            <person name="Shoguchi E."/>
            <person name="Terry A."/>
            <person name="Yu J.-K."/>
            <person name="Benito-Gutierrez E.L."/>
            <person name="Dubchak I."/>
            <person name="Garcia-Fernandez J."/>
            <person name="Gibson-Brown J.J."/>
            <person name="Grigoriev I.V."/>
            <person name="Horton A.C."/>
            <person name="de Jong P.J."/>
            <person name="Jurka J."/>
            <person name="Kapitonov V.V."/>
            <person name="Kohara Y."/>
            <person name="Kuroki Y."/>
            <person name="Lindquist E."/>
            <person name="Lucas S."/>
            <person name="Osoegawa K."/>
            <person name="Pennacchio L.A."/>
            <person name="Salamov A.A."/>
            <person name="Satou Y."/>
            <person name="Sauka-Spengler T."/>
            <person name="Schmutz J."/>
            <person name="Shin-I T."/>
            <person name="Toyoda A."/>
            <person name="Bronner-Fraser M."/>
            <person name="Fujiyama A."/>
            <person name="Holland L.Z."/>
            <person name="Holland P.W.H."/>
            <person name="Satoh N."/>
            <person name="Rokhsar D.S."/>
        </authorList>
    </citation>
    <scope>NUCLEOTIDE SEQUENCE [LARGE SCALE GENOMIC DNA]</scope>
    <source>
        <strain evidence="14">S238N-H82</strain>
        <tissue evidence="14">Testes</tissue>
    </source>
</reference>
<dbReference type="GO" id="GO:0008270">
    <property type="term" value="F:zinc ion binding"/>
    <property type="evidence" value="ECO:0007669"/>
    <property type="project" value="UniProtKB-KW"/>
</dbReference>
<keyword evidence="7" id="KW-0156">Chromatin regulator</keyword>
<keyword evidence="5 12" id="KW-0863">Zinc-finger</keyword>
<evidence type="ECO:0000256" key="4">
    <source>
        <dbReference type="ARBA" id="ARBA00022723"/>
    </source>
</evidence>
<dbReference type="GO" id="GO:0004402">
    <property type="term" value="F:histone acetyltransferase activity"/>
    <property type="evidence" value="ECO:0007669"/>
    <property type="project" value="InterPro"/>
</dbReference>
<name>C3ZXI3_BRAFL</name>
<evidence type="ECO:0000256" key="8">
    <source>
        <dbReference type="ARBA" id="ARBA00023015"/>
    </source>
</evidence>
<dbReference type="PANTHER" id="PTHR13808:SF1">
    <property type="entry name" value="HISTONE ACETYLTRANSFERASE"/>
    <property type="match status" value="1"/>
</dbReference>
<proteinExistence type="predicted"/>